<evidence type="ECO:0000256" key="13">
    <source>
        <dbReference type="SAM" id="Phobius"/>
    </source>
</evidence>
<dbReference type="InterPro" id="IPR001128">
    <property type="entry name" value="Cyt_P450"/>
</dbReference>
<evidence type="ECO:0000256" key="4">
    <source>
        <dbReference type="ARBA" id="ARBA00010617"/>
    </source>
</evidence>
<keyword evidence="10" id="KW-0408">Iron</keyword>
<proteinExistence type="inferred from homology"/>
<comment type="subcellular location">
    <subcellularLocation>
        <location evidence="3">Endoplasmic reticulum membrane</location>
        <topology evidence="3">Peripheral membrane protein</topology>
    </subcellularLocation>
    <subcellularLocation>
        <location evidence="2">Microsome membrane</location>
        <topology evidence="2">Peripheral membrane protein</topology>
    </subcellularLocation>
</comment>
<evidence type="ECO:0000256" key="7">
    <source>
        <dbReference type="ARBA" id="ARBA00022824"/>
    </source>
</evidence>
<feature type="transmembrane region" description="Helical" evidence="13">
    <location>
        <begin position="6"/>
        <end position="27"/>
    </location>
</feature>
<dbReference type="RefSeq" id="XP_026688129.1">
    <property type="nucleotide sequence ID" value="XM_026832328.1"/>
</dbReference>
<dbReference type="Proteomes" id="UP000079169">
    <property type="component" value="Unplaced"/>
</dbReference>
<dbReference type="Pfam" id="PF00067">
    <property type="entry name" value="p450"/>
    <property type="match status" value="1"/>
</dbReference>
<dbReference type="GeneID" id="103521833"/>
<evidence type="ECO:0000256" key="12">
    <source>
        <dbReference type="ARBA" id="ARBA00023136"/>
    </source>
</evidence>
<evidence type="ECO:0000256" key="6">
    <source>
        <dbReference type="ARBA" id="ARBA00022723"/>
    </source>
</evidence>
<keyword evidence="8" id="KW-0492">Microsome</keyword>
<keyword evidence="12 13" id="KW-0472">Membrane</keyword>
<evidence type="ECO:0000256" key="3">
    <source>
        <dbReference type="ARBA" id="ARBA00004406"/>
    </source>
</evidence>
<dbReference type="SUPFAM" id="SSF48264">
    <property type="entry name" value="Cytochrome P450"/>
    <property type="match status" value="1"/>
</dbReference>
<dbReference type="InterPro" id="IPR050476">
    <property type="entry name" value="Insect_CytP450_Detox"/>
</dbReference>
<dbReference type="Gene3D" id="1.10.630.10">
    <property type="entry name" value="Cytochrome P450"/>
    <property type="match status" value="1"/>
</dbReference>
<evidence type="ECO:0000256" key="9">
    <source>
        <dbReference type="ARBA" id="ARBA00023002"/>
    </source>
</evidence>
<dbReference type="GO" id="GO:0020037">
    <property type="term" value="F:heme binding"/>
    <property type="evidence" value="ECO:0007669"/>
    <property type="project" value="InterPro"/>
</dbReference>
<evidence type="ECO:0000313" key="14">
    <source>
        <dbReference type="Proteomes" id="UP000079169"/>
    </source>
</evidence>
<evidence type="ECO:0000256" key="2">
    <source>
        <dbReference type="ARBA" id="ARBA00004174"/>
    </source>
</evidence>
<evidence type="ECO:0000256" key="8">
    <source>
        <dbReference type="ARBA" id="ARBA00022848"/>
    </source>
</evidence>
<accession>A0A3Q0JI97</accession>
<dbReference type="InterPro" id="IPR036396">
    <property type="entry name" value="Cyt_P450_sf"/>
</dbReference>
<reference evidence="15" key="1">
    <citation type="submission" date="2025-08" db="UniProtKB">
        <authorList>
            <consortium name="RefSeq"/>
        </authorList>
    </citation>
    <scope>IDENTIFICATION</scope>
</reference>
<evidence type="ECO:0000313" key="15">
    <source>
        <dbReference type="RefSeq" id="XP_026688129.1"/>
    </source>
</evidence>
<keyword evidence="13" id="KW-0812">Transmembrane</keyword>
<evidence type="ECO:0000256" key="11">
    <source>
        <dbReference type="ARBA" id="ARBA00023033"/>
    </source>
</evidence>
<dbReference type="GO" id="GO:0005789">
    <property type="term" value="C:endoplasmic reticulum membrane"/>
    <property type="evidence" value="ECO:0007669"/>
    <property type="project" value="UniProtKB-SubCell"/>
</dbReference>
<dbReference type="GO" id="GO:0016705">
    <property type="term" value="F:oxidoreductase activity, acting on paired donors, with incorporation or reduction of molecular oxygen"/>
    <property type="evidence" value="ECO:0007669"/>
    <property type="project" value="InterPro"/>
</dbReference>
<keyword evidence="6" id="KW-0479">Metal-binding</keyword>
<protein>
    <submittedName>
        <fullName evidence="15">Cytochrome P450 6A1-like</fullName>
    </submittedName>
</protein>
<organism evidence="14 15">
    <name type="scientific">Diaphorina citri</name>
    <name type="common">Asian citrus psyllid</name>
    <dbReference type="NCBI Taxonomy" id="121845"/>
    <lineage>
        <taxon>Eukaryota</taxon>
        <taxon>Metazoa</taxon>
        <taxon>Ecdysozoa</taxon>
        <taxon>Arthropoda</taxon>
        <taxon>Hexapoda</taxon>
        <taxon>Insecta</taxon>
        <taxon>Pterygota</taxon>
        <taxon>Neoptera</taxon>
        <taxon>Paraneoptera</taxon>
        <taxon>Hemiptera</taxon>
        <taxon>Sternorrhyncha</taxon>
        <taxon>Psylloidea</taxon>
        <taxon>Psyllidae</taxon>
        <taxon>Diaphorininae</taxon>
        <taxon>Diaphorina</taxon>
    </lineage>
</organism>
<sequence length="365" mass="42684">MFYLLPSVFNLLLCFVIILLYLLVYFWNKTSYSFFKNLGLPYEEPKFLIGSLRNYPFISKNKHQFYFVEEIYKKHADKTYVGMFKYRKPMLMIRDPVICNQVFTRYFEYFRNRPGPPVDINKNPLSNHLINMHGDQWKVVHSKLTPAFTPSKLKNMFDDIQECVMNLSDFLHNEIKINDEIEVIDLFSQFDLKVAGKCILGLNSAVLNNPNSKYNRIFKSLFKPTLTSKSKQILKFLFPQYSKHVETKNISRETYSFLNSILRDAVAFRETRSTKRHDFLKLLTDIHAAELSTDVGSNVSKDSLTESIILSNLFVFLTTGYESTSSTIASVLYELALNQDVQQKVRQEVEENMTQWSYNSLSNLL</sequence>
<name>A0A3Q0JI97_DIACI</name>
<dbReference type="PaxDb" id="121845-A0A3Q0JI97"/>
<gene>
    <name evidence="15" type="primary">LOC103521833</name>
</gene>
<keyword evidence="13" id="KW-1133">Transmembrane helix</keyword>
<comment type="cofactor">
    <cofactor evidence="1">
        <name>heme</name>
        <dbReference type="ChEBI" id="CHEBI:30413"/>
    </cofactor>
</comment>
<evidence type="ECO:0000256" key="10">
    <source>
        <dbReference type="ARBA" id="ARBA00023004"/>
    </source>
</evidence>
<evidence type="ECO:0000256" key="1">
    <source>
        <dbReference type="ARBA" id="ARBA00001971"/>
    </source>
</evidence>
<comment type="similarity">
    <text evidence="4">Belongs to the cytochrome P450 family.</text>
</comment>
<dbReference type="KEGG" id="dci:103521833"/>
<dbReference type="AlphaFoldDB" id="A0A3Q0JI97"/>
<dbReference type="PANTHER" id="PTHR24292">
    <property type="entry name" value="CYTOCHROME P450"/>
    <property type="match status" value="1"/>
</dbReference>
<dbReference type="STRING" id="121845.A0A3Q0JI97"/>
<dbReference type="PANTHER" id="PTHR24292:SF54">
    <property type="entry name" value="CYP9F3-RELATED"/>
    <property type="match status" value="1"/>
</dbReference>
<evidence type="ECO:0000256" key="5">
    <source>
        <dbReference type="ARBA" id="ARBA00022617"/>
    </source>
</evidence>
<dbReference type="GO" id="GO:0005506">
    <property type="term" value="F:iron ion binding"/>
    <property type="evidence" value="ECO:0007669"/>
    <property type="project" value="InterPro"/>
</dbReference>
<keyword evidence="14" id="KW-1185">Reference proteome</keyword>
<keyword evidence="5" id="KW-0349">Heme</keyword>
<keyword evidence="9" id="KW-0560">Oxidoreductase</keyword>
<dbReference type="GO" id="GO:0004497">
    <property type="term" value="F:monooxygenase activity"/>
    <property type="evidence" value="ECO:0007669"/>
    <property type="project" value="UniProtKB-KW"/>
</dbReference>
<keyword evidence="7" id="KW-0256">Endoplasmic reticulum</keyword>
<keyword evidence="11" id="KW-0503">Monooxygenase</keyword>